<reference evidence="2 3" key="1">
    <citation type="journal article" date="2019" name="Int. J. Syst. Evol. Microbiol.">
        <title>The Global Catalogue of Microorganisms (GCM) 10K type strain sequencing project: providing services to taxonomists for standard genome sequencing and annotation.</title>
        <authorList>
            <consortium name="The Broad Institute Genomics Platform"/>
            <consortium name="The Broad Institute Genome Sequencing Center for Infectious Disease"/>
            <person name="Wu L."/>
            <person name="Ma J."/>
        </authorList>
    </citation>
    <scope>NUCLEOTIDE SEQUENCE [LARGE SCALE GENOMIC DNA]</scope>
    <source>
        <strain evidence="2 3">JCM 10649</strain>
    </source>
</reference>
<dbReference type="Pfam" id="PF05239">
    <property type="entry name" value="PRC"/>
    <property type="match status" value="2"/>
</dbReference>
<keyword evidence="3" id="KW-1185">Reference proteome</keyword>
<accession>A0ABN0ZN87</accession>
<dbReference type="EMBL" id="BAAAHB010000010">
    <property type="protein sequence ID" value="GAA0453125.1"/>
    <property type="molecule type" value="Genomic_DNA"/>
</dbReference>
<evidence type="ECO:0000313" key="3">
    <source>
        <dbReference type="Proteomes" id="UP001499895"/>
    </source>
</evidence>
<evidence type="ECO:0000259" key="1">
    <source>
        <dbReference type="Pfam" id="PF05239"/>
    </source>
</evidence>
<dbReference type="RefSeq" id="WP_344087566.1">
    <property type="nucleotide sequence ID" value="NZ_BAAAHB010000010.1"/>
</dbReference>
<gene>
    <name evidence="2" type="ORF">GCM10009544_14900</name>
</gene>
<dbReference type="Proteomes" id="UP001499895">
    <property type="component" value="Unassembled WGS sequence"/>
</dbReference>
<dbReference type="SUPFAM" id="SSF50346">
    <property type="entry name" value="PRC-barrel domain"/>
    <property type="match status" value="2"/>
</dbReference>
<feature type="domain" description="PRC-barrel" evidence="1">
    <location>
        <begin position="97"/>
        <end position="160"/>
    </location>
</feature>
<feature type="domain" description="PRC-barrel" evidence="1">
    <location>
        <begin position="9"/>
        <end position="74"/>
    </location>
</feature>
<sequence length="197" mass="19971">MSSTLTLASALAKRPVVTLGGEAVARIKDTVFDGPAGQVTGFTLNGLGLLAGPLKQSLPWSGVHAVGPHAVLIPGREVLAESAAVVASGEASHGVVLGVRVLTDDGTEIGTVLDAVVDGGGRVVGFRIDAAEPLDHRGRSVFIPRGEALAVSGEALVVPADAGGFTAEDLPGFTAQVELFRARQSAGRGRPVKGNPW</sequence>
<evidence type="ECO:0000313" key="2">
    <source>
        <dbReference type="EMBL" id="GAA0453125.1"/>
    </source>
</evidence>
<protein>
    <submittedName>
        <fullName evidence="2">PRC-barrel domain-containing protein</fullName>
    </submittedName>
</protein>
<comment type="caution">
    <text evidence="2">The sequence shown here is derived from an EMBL/GenBank/DDBJ whole genome shotgun (WGS) entry which is preliminary data.</text>
</comment>
<dbReference type="InterPro" id="IPR011033">
    <property type="entry name" value="PRC_barrel-like_sf"/>
</dbReference>
<organism evidence="2 3">
    <name type="scientific">Streptomyces stramineus</name>
    <dbReference type="NCBI Taxonomy" id="173861"/>
    <lineage>
        <taxon>Bacteria</taxon>
        <taxon>Bacillati</taxon>
        <taxon>Actinomycetota</taxon>
        <taxon>Actinomycetes</taxon>
        <taxon>Kitasatosporales</taxon>
        <taxon>Streptomycetaceae</taxon>
        <taxon>Streptomyces</taxon>
    </lineage>
</organism>
<proteinExistence type="predicted"/>
<dbReference type="InterPro" id="IPR027275">
    <property type="entry name" value="PRC-brl_dom"/>
</dbReference>
<name>A0ABN0ZN87_9ACTN</name>